<dbReference type="Gene3D" id="3.30.40.10">
    <property type="entry name" value="Zinc/RING finger domain, C3HC4 (zinc finger)"/>
    <property type="match status" value="1"/>
</dbReference>
<sequence length="223" mass="24831">MAPAIECAACYRAPTSKAVLSCSVCKLTYDIKCVSVTFKRFNLIEARYKANWQCPACYCEQPKSDNTNTPVRPCSIGTSKDDDQSNVTLRTKKKNGRSFVHNVQSLKSEEDQNAAMRQEISNISSYFEKLFLMQPKVSIIVATSLNTVSKCSKDIRAQSVRQVTSIKLGAEVESRDIVSVERVGLRRMADEDDSGDAGRPLAMVMQLTRRVLRDELLCAACRA</sequence>
<dbReference type="EMBL" id="BGZK01004707">
    <property type="protein sequence ID" value="GBP10441.1"/>
    <property type="molecule type" value="Genomic_DNA"/>
</dbReference>
<evidence type="ECO:0000313" key="2">
    <source>
        <dbReference type="Proteomes" id="UP000299102"/>
    </source>
</evidence>
<reference evidence="1 2" key="1">
    <citation type="journal article" date="2019" name="Commun. Biol.">
        <title>The bagworm genome reveals a unique fibroin gene that provides high tensile strength.</title>
        <authorList>
            <person name="Kono N."/>
            <person name="Nakamura H."/>
            <person name="Ohtoshi R."/>
            <person name="Tomita M."/>
            <person name="Numata K."/>
            <person name="Arakawa K."/>
        </authorList>
    </citation>
    <scope>NUCLEOTIDE SEQUENCE [LARGE SCALE GENOMIC DNA]</scope>
</reference>
<evidence type="ECO:0008006" key="3">
    <source>
        <dbReference type="Google" id="ProtNLM"/>
    </source>
</evidence>
<dbReference type="SUPFAM" id="SSF57903">
    <property type="entry name" value="FYVE/PHD zinc finger"/>
    <property type="match status" value="1"/>
</dbReference>
<dbReference type="OrthoDB" id="7462460at2759"/>
<comment type="caution">
    <text evidence="1">The sequence shown here is derived from an EMBL/GenBank/DDBJ whole genome shotgun (WGS) entry which is preliminary data.</text>
</comment>
<protein>
    <recommendedName>
        <fullName evidence="3">Zinc finger PHD-type domain-containing protein</fullName>
    </recommendedName>
</protein>
<dbReference type="InterPro" id="IPR011011">
    <property type="entry name" value="Znf_FYVE_PHD"/>
</dbReference>
<gene>
    <name evidence="1" type="ORF">EVAR_70654_1</name>
</gene>
<name>A0A4C1TAV7_EUMVA</name>
<keyword evidence="2" id="KW-1185">Reference proteome</keyword>
<accession>A0A4C1TAV7</accession>
<dbReference type="AlphaFoldDB" id="A0A4C1TAV7"/>
<organism evidence="1 2">
    <name type="scientific">Eumeta variegata</name>
    <name type="common">Bagworm moth</name>
    <name type="synonym">Eumeta japonica</name>
    <dbReference type="NCBI Taxonomy" id="151549"/>
    <lineage>
        <taxon>Eukaryota</taxon>
        <taxon>Metazoa</taxon>
        <taxon>Ecdysozoa</taxon>
        <taxon>Arthropoda</taxon>
        <taxon>Hexapoda</taxon>
        <taxon>Insecta</taxon>
        <taxon>Pterygota</taxon>
        <taxon>Neoptera</taxon>
        <taxon>Endopterygota</taxon>
        <taxon>Lepidoptera</taxon>
        <taxon>Glossata</taxon>
        <taxon>Ditrysia</taxon>
        <taxon>Tineoidea</taxon>
        <taxon>Psychidae</taxon>
        <taxon>Oiketicinae</taxon>
        <taxon>Eumeta</taxon>
    </lineage>
</organism>
<proteinExistence type="predicted"/>
<evidence type="ECO:0000313" key="1">
    <source>
        <dbReference type="EMBL" id="GBP10441.1"/>
    </source>
</evidence>
<dbReference type="Proteomes" id="UP000299102">
    <property type="component" value="Unassembled WGS sequence"/>
</dbReference>
<dbReference type="InterPro" id="IPR013083">
    <property type="entry name" value="Znf_RING/FYVE/PHD"/>
</dbReference>